<feature type="disulfide bond" evidence="5 6">
    <location>
        <begin position="71"/>
        <end position="89"/>
    </location>
</feature>
<dbReference type="Pfam" id="PF01401">
    <property type="entry name" value="Peptidase_M2"/>
    <property type="match status" value="1"/>
</dbReference>
<keyword evidence="8" id="KW-0812">Transmembrane</keyword>
<feature type="region of interest" description="Disordered" evidence="7">
    <location>
        <begin position="1"/>
        <end position="27"/>
    </location>
</feature>
<evidence type="ECO:0000256" key="8">
    <source>
        <dbReference type="SAM" id="Phobius"/>
    </source>
</evidence>
<keyword evidence="8" id="KW-0472">Membrane</keyword>
<evidence type="ECO:0000256" key="5">
    <source>
        <dbReference type="PIRSR" id="PIRSR601548-4"/>
    </source>
</evidence>
<evidence type="ECO:0000256" key="6">
    <source>
        <dbReference type="PROSITE-ProRule" id="PRU01355"/>
    </source>
</evidence>
<dbReference type="AlphaFoldDB" id="A0AA39FR61"/>
<dbReference type="GO" id="GO:0005886">
    <property type="term" value="C:plasma membrane"/>
    <property type="evidence" value="ECO:0007669"/>
    <property type="project" value="TreeGrafter"/>
</dbReference>
<dbReference type="GO" id="GO:0006508">
    <property type="term" value="P:proteolysis"/>
    <property type="evidence" value="ECO:0007669"/>
    <property type="project" value="InterPro"/>
</dbReference>
<comment type="caution">
    <text evidence="6">Lacks conserved residue(s) required for the propagation of feature annotation.</text>
</comment>
<keyword evidence="8" id="KW-1133">Transmembrane helix</keyword>
<sequence>MLIASRPGPYIHRTLSPSPTAEAQAPGHSTPHVLCSICISDGRLWANTPTISIQVDSIYFNQPTNLYRGLCQAAGQRYPDDPRRPLHRCDFYRSPEAGRVLGRLMEKGSSRPWQDTLEEAIGEFRLDGSALREYFRPLEDWLRTENLRFGEIVGWSYDGDYCKRSIETAGLQVFGNGFYNSALSHQSSIILIAVLFLITPIFIF</sequence>
<keyword evidence="10" id="KW-1185">Reference proteome</keyword>
<name>A0AA39FR61_9HYME</name>
<dbReference type="SUPFAM" id="SSF55486">
    <property type="entry name" value="Metalloproteases ('zincins'), catalytic domain"/>
    <property type="match status" value="1"/>
</dbReference>
<evidence type="ECO:0000313" key="10">
    <source>
        <dbReference type="Proteomes" id="UP001168990"/>
    </source>
</evidence>
<evidence type="ECO:0000256" key="3">
    <source>
        <dbReference type="ARBA" id="ARBA00023157"/>
    </source>
</evidence>
<evidence type="ECO:0000256" key="7">
    <source>
        <dbReference type="SAM" id="MobiDB-lite"/>
    </source>
</evidence>
<dbReference type="InterPro" id="IPR001548">
    <property type="entry name" value="Peptidase_M2"/>
</dbReference>
<proteinExistence type="inferred from homology"/>
<evidence type="ECO:0000313" key="9">
    <source>
        <dbReference type="EMBL" id="KAK0174183.1"/>
    </source>
</evidence>
<dbReference type="EMBL" id="JAQQBS010000002">
    <property type="protein sequence ID" value="KAK0174183.1"/>
    <property type="molecule type" value="Genomic_DNA"/>
</dbReference>
<dbReference type="PANTHER" id="PTHR10514">
    <property type="entry name" value="ANGIOTENSIN-CONVERTING ENZYME"/>
    <property type="match status" value="1"/>
</dbReference>
<dbReference type="PANTHER" id="PTHR10514:SF40">
    <property type="entry name" value="ANGIOTENSIN-CONVERTING ENZYME"/>
    <property type="match status" value="1"/>
</dbReference>
<organism evidence="9 10">
    <name type="scientific">Microctonus aethiopoides</name>
    <dbReference type="NCBI Taxonomy" id="144406"/>
    <lineage>
        <taxon>Eukaryota</taxon>
        <taxon>Metazoa</taxon>
        <taxon>Ecdysozoa</taxon>
        <taxon>Arthropoda</taxon>
        <taxon>Hexapoda</taxon>
        <taxon>Insecta</taxon>
        <taxon>Pterygota</taxon>
        <taxon>Neoptera</taxon>
        <taxon>Endopterygota</taxon>
        <taxon>Hymenoptera</taxon>
        <taxon>Apocrita</taxon>
        <taxon>Ichneumonoidea</taxon>
        <taxon>Braconidae</taxon>
        <taxon>Euphorinae</taxon>
        <taxon>Microctonus</taxon>
    </lineage>
</organism>
<reference evidence="9" key="2">
    <citation type="submission" date="2023-03" db="EMBL/GenBank/DDBJ databases">
        <authorList>
            <person name="Inwood S.N."/>
            <person name="Skelly J.G."/>
            <person name="Guhlin J."/>
            <person name="Harrop T.W.R."/>
            <person name="Goldson S.G."/>
            <person name="Dearden P.K."/>
        </authorList>
    </citation>
    <scope>NUCLEOTIDE SEQUENCE</scope>
    <source>
        <strain evidence="9">Irish</strain>
        <tissue evidence="9">Whole body</tissue>
    </source>
</reference>
<gene>
    <name evidence="9" type="ORF">PV328_007292</name>
</gene>
<reference evidence="9" key="1">
    <citation type="journal article" date="2023" name="bioRxiv">
        <title>Scaffold-level genome assemblies of two parasitoid biocontrol wasps reveal the parthenogenesis mechanism and an associated novel virus.</title>
        <authorList>
            <person name="Inwood S."/>
            <person name="Skelly J."/>
            <person name="Guhlin J."/>
            <person name="Harrop T."/>
            <person name="Goldson S."/>
            <person name="Dearden P."/>
        </authorList>
    </citation>
    <scope>NUCLEOTIDE SEQUENCE</scope>
    <source>
        <strain evidence="9">Irish</strain>
        <tissue evidence="9">Whole body</tissue>
    </source>
</reference>
<keyword evidence="3 5" id="KW-1015">Disulfide bond</keyword>
<keyword evidence="4" id="KW-0325">Glycoprotein</keyword>
<comment type="caution">
    <text evidence="9">The sequence shown here is derived from an EMBL/GenBank/DDBJ whole genome shotgun (WGS) entry which is preliminary data.</text>
</comment>
<keyword evidence="2" id="KW-0732">Signal</keyword>
<evidence type="ECO:0000256" key="1">
    <source>
        <dbReference type="ARBA" id="ARBA00008139"/>
    </source>
</evidence>
<accession>A0AA39FR61</accession>
<dbReference type="GO" id="GO:0008241">
    <property type="term" value="F:peptidyl-dipeptidase activity"/>
    <property type="evidence" value="ECO:0007669"/>
    <property type="project" value="InterPro"/>
</dbReference>
<evidence type="ECO:0000256" key="4">
    <source>
        <dbReference type="ARBA" id="ARBA00023180"/>
    </source>
</evidence>
<comment type="similarity">
    <text evidence="1 6">Belongs to the peptidase M2 family.</text>
</comment>
<dbReference type="GO" id="GO:0008237">
    <property type="term" value="F:metallopeptidase activity"/>
    <property type="evidence" value="ECO:0007669"/>
    <property type="project" value="InterPro"/>
</dbReference>
<dbReference type="Proteomes" id="UP001168990">
    <property type="component" value="Unassembled WGS sequence"/>
</dbReference>
<dbReference type="PROSITE" id="PS52011">
    <property type="entry name" value="PEPTIDASE_M2"/>
    <property type="match status" value="1"/>
</dbReference>
<evidence type="ECO:0000256" key="2">
    <source>
        <dbReference type="ARBA" id="ARBA00022729"/>
    </source>
</evidence>
<feature type="transmembrane region" description="Helical" evidence="8">
    <location>
        <begin position="183"/>
        <end position="203"/>
    </location>
</feature>
<protein>
    <submittedName>
        <fullName evidence="9">Uncharacterized protein</fullName>
    </submittedName>
</protein>